<dbReference type="Pfam" id="PF11697">
    <property type="entry name" value="DUF3293"/>
    <property type="match status" value="1"/>
</dbReference>
<dbReference type="AlphaFoldDB" id="A0A6S8IRR5"/>
<dbReference type="EMBL" id="HBIM01003620">
    <property type="protein sequence ID" value="CAE0405049.1"/>
    <property type="molecule type" value="Transcribed_RNA"/>
</dbReference>
<name>A0A6S8IRR5_9STRA</name>
<proteinExistence type="predicted"/>
<dbReference type="InterPro" id="IPR021710">
    <property type="entry name" value="DUF3293"/>
</dbReference>
<organism evidence="1">
    <name type="scientific">Amphora coffeiformis</name>
    <dbReference type="NCBI Taxonomy" id="265554"/>
    <lineage>
        <taxon>Eukaryota</taxon>
        <taxon>Sar</taxon>
        <taxon>Stramenopiles</taxon>
        <taxon>Ochrophyta</taxon>
        <taxon>Bacillariophyta</taxon>
        <taxon>Bacillariophyceae</taxon>
        <taxon>Bacillariophycidae</taxon>
        <taxon>Thalassiophysales</taxon>
        <taxon>Catenulaceae</taxon>
        <taxon>Amphora</taxon>
    </lineage>
</organism>
<gene>
    <name evidence="1" type="ORF">ACOF00016_LOCUS3116</name>
    <name evidence="2" type="ORF">ACOF00016_LOCUS3117</name>
</gene>
<evidence type="ECO:0008006" key="3">
    <source>
        <dbReference type="Google" id="ProtNLM"/>
    </source>
</evidence>
<sequence length="218" mass="24890">MVVHRPFLLLLSTNRRSMSASSKISNVTDRQKELGTRWAESYDCWVNAPGSVNKPIYTCPQTSDTEFGTNEWPQEVRELSYPIFGMTASNPRGEEWTAHRNRQANSMLQQELEDLTKPSDNNTKNHSSCWWHGLGFGETWQEKGFIVSCERTTAMDLARKYEQAAVYEFVFPDEEPVVLRKTIPVLVPNVEADVRIITCPQPPFATSRTDFDDHEGSV</sequence>
<reference evidence="1" key="1">
    <citation type="submission" date="2021-01" db="EMBL/GenBank/DDBJ databases">
        <authorList>
            <person name="Corre E."/>
            <person name="Pelletier E."/>
            <person name="Niang G."/>
            <person name="Scheremetjew M."/>
            <person name="Finn R."/>
            <person name="Kale V."/>
            <person name="Holt S."/>
            <person name="Cochrane G."/>
            <person name="Meng A."/>
            <person name="Brown T."/>
            <person name="Cohen L."/>
        </authorList>
    </citation>
    <scope>NUCLEOTIDE SEQUENCE</scope>
    <source>
        <strain evidence="1">CCMP127</strain>
    </source>
</reference>
<protein>
    <recommendedName>
        <fullName evidence="3">DUF3293 domain-containing protein</fullName>
    </recommendedName>
</protein>
<accession>A0A6S8IRR5</accession>
<evidence type="ECO:0000313" key="1">
    <source>
        <dbReference type="EMBL" id="CAE0405045.1"/>
    </source>
</evidence>
<dbReference type="EMBL" id="HBIM01003619">
    <property type="protein sequence ID" value="CAE0405045.1"/>
    <property type="molecule type" value="Transcribed_RNA"/>
</dbReference>
<evidence type="ECO:0000313" key="2">
    <source>
        <dbReference type="EMBL" id="CAE0405049.1"/>
    </source>
</evidence>